<name>A0A4P9ZT52_9FUNG</name>
<dbReference type="PANTHER" id="PTHR28254:SF1">
    <property type="entry name" value="CYTOCHROME B-C1 COMPLEX SUBUNIT 10, MITOCHONDRIAL"/>
    <property type="match status" value="1"/>
</dbReference>
<accession>A0A4P9ZT52</accession>
<dbReference type="EMBL" id="ML002811">
    <property type="protein sequence ID" value="RKP35690.1"/>
    <property type="molecule type" value="Genomic_DNA"/>
</dbReference>
<dbReference type="Pfam" id="PF09796">
    <property type="entry name" value="QCR10"/>
    <property type="match status" value="1"/>
</dbReference>
<evidence type="ECO:0000313" key="1">
    <source>
        <dbReference type="EMBL" id="RKP35690.1"/>
    </source>
</evidence>
<dbReference type="GO" id="GO:0005739">
    <property type="term" value="C:mitochondrion"/>
    <property type="evidence" value="ECO:0007669"/>
    <property type="project" value="GOC"/>
</dbReference>
<proteinExistence type="predicted"/>
<protein>
    <recommendedName>
        <fullName evidence="3">Ubiquinol-cytochrome-c reductase complex subunit-domain-containing protein</fullName>
    </recommendedName>
</protein>
<organism evidence="1 2">
    <name type="scientific">Dimargaris cristalligena</name>
    <dbReference type="NCBI Taxonomy" id="215637"/>
    <lineage>
        <taxon>Eukaryota</taxon>
        <taxon>Fungi</taxon>
        <taxon>Fungi incertae sedis</taxon>
        <taxon>Zoopagomycota</taxon>
        <taxon>Kickxellomycotina</taxon>
        <taxon>Dimargaritomycetes</taxon>
        <taxon>Dimargaritales</taxon>
        <taxon>Dimargaritaceae</taxon>
        <taxon>Dimargaris</taxon>
    </lineage>
</organism>
<dbReference type="PANTHER" id="PTHR28254">
    <property type="entry name" value="CYTOCHROME B-C1 COMPLEX SUBUNIT 10"/>
    <property type="match status" value="1"/>
</dbReference>
<sequence length="72" mass="7875">MFAPRVRIQSAFHLGPFSMDALRASTKSLTVWGAAAGIGALYFVEKVPFVRQDLLSKIPVAGQIWATPEVEE</sequence>
<dbReference type="InterPro" id="IPR019182">
    <property type="entry name" value="Cytochrome_b-c1_su10_fun"/>
</dbReference>
<dbReference type="OrthoDB" id="2391627at2759"/>
<dbReference type="AlphaFoldDB" id="A0A4P9ZT52"/>
<dbReference type="Proteomes" id="UP000268162">
    <property type="component" value="Unassembled WGS sequence"/>
</dbReference>
<gene>
    <name evidence="1" type="ORF">BJ085DRAFT_40388</name>
</gene>
<evidence type="ECO:0008006" key="3">
    <source>
        <dbReference type="Google" id="ProtNLM"/>
    </source>
</evidence>
<evidence type="ECO:0000313" key="2">
    <source>
        <dbReference type="Proteomes" id="UP000268162"/>
    </source>
</evidence>
<dbReference type="GO" id="GO:0006122">
    <property type="term" value="P:mitochondrial electron transport, ubiquinol to cytochrome c"/>
    <property type="evidence" value="ECO:0007669"/>
    <property type="project" value="InterPro"/>
</dbReference>
<reference evidence="2" key="1">
    <citation type="journal article" date="2018" name="Nat. Microbiol.">
        <title>Leveraging single-cell genomics to expand the fungal tree of life.</title>
        <authorList>
            <person name="Ahrendt S.R."/>
            <person name="Quandt C.A."/>
            <person name="Ciobanu D."/>
            <person name="Clum A."/>
            <person name="Salamov A."/>
            <person name="Andreopoulos B."/>
            <person name="Cheng J.F."/>
            <person name="Woyke T."/>
            <person name="Pelin A."/>
            <person name="Henrissat B."/>
            <person name="Reynolds N.K."/>
            <person name="Benny G.L."/>
            <person name="Smith M.E."/>
            <person name="James T.Y."/>
            <person name="Grigoriev I.V."/>
        </authorList>
    </citation>
    <scope>NUCLEOTIDE SEQUENCE [LARGE SCALE GENOMIC DNA]</scope>
    <source>
        <strain evidence="2">RSA 468</strain>
    </source>
</reference>
<keyword evidence="2" id="KW-1185">Reference proteome</keyword>